<keyword evidence="2" id="KW-1185">Reference proteome</keyword>
<name>A0ABX0SH48_9ACTN</name>
<accession>A0ABX0SH48</accession>
<dbReference type="RefSeq" id="WP_167167909.1">
    <property type="nucleotide sequence ID" value="NZ_BAAAOO010000007.1"/>
</dbReference>
<evidence type="ECO:0000313" key="2">
    <source>
        <dbReference type="Proteomes" id="UP000749311"/>
    </source>
</evidence>
<keyword evidence="1" id="KW-0378">Hydrolase</keyword>
<gene>
    <name evidence="1" type="ORF">FB473_002369</name>
</gene>
<proteinExistence type="predicted"/>
<dbReference type="GO" id="GO:0004126">
    <property type="term" value="F:cytidine deaminase activity"/>
    <property type="evidence" value="ECO:0007669"/>
    <property type="project" value="UniProtKB-EC"/>
</dbReference>
<evidence type="ECO:0000313" key="1">
    <source>
        <dbReference type="EMBL" id="NIH57724.1"/>
    </source>
</evidence>
<protein>
    <submittedName>
        <fullName evidence="1">Cytidine deaminase</fullName>
        <ecNumber evidence="1">3.5.4.5</ecNumber>
    </submittedName>
</protein>
<sequence length="154" mass="16349">MIIDEVSAGEPSAAALRGTVAACRALIESRFPDESEQGAAAALLADGTILTGTSPDYANAAVTVCHETEPCCAAHRLNKRIVASVCLHRTGGGEFVVLSPCGVCRERLAMYGPRVRVAVPGKEDATSIRWVSLRDVLPHYWATVFPGEAPGWEE</sequence>
<dbReference type="Gene3D" id="3.40.140.10">
    <property type="entry name" value="Cytidine Deaminase, domain 2"/>
    <property type="match status" value="1"/>
</dbReference>
<dbReference type="NCBIfam" id="NF006155">
    <property type="entry name" value="PRK08298.1"/>
    <property type="match status" value="1"/>
</dbReference>
<dbReference type="EC" id="3.5.4.5" evidence="1"/>
<dbReference type="SUPFAM" id="SSF53927">
    <property type="entry name" value="Cytidine deaminase-like"/>
    <property type="match status" value="1"/>
</dbReference>
<reference evidence="1 2" key="1">
    <citation type="submission" date="2020-02" db="EMBL/GenBank/DDBJ databases">
        <title>Sequencing the genomes of 1000 actinobacteria strains.</title>
        <authorList>
            <person name="Klenk H.-P."/>
        </authorList>
    </citation>
    <scope>NUCLEOTIDE SEQUENCE [LARGE SCALE GENOMIC DNA]</scope>
    <source>
        <strain evidence="1 2">DSM 19609</strain>
    </source>
</reference>
<organism evidence="1 2">
    <name type="scientific">Brooklawnia cerclae</name>
    <dbReference type="NCBI Taxonomy" id="349934"/>
    <lineage>
        <taxon>Bacteria</taxon>
        <taxon>Bacillati</taxon>
        <taxon>Actinomycetota</taxon>
        <taxon>Actinomycetes</taxon>
        <taxon>Propionibacteriales</taxon>
        <taxon>Propionibacteriaceae</taxon>
        <taxon>Brooklawnia</taxon>
    </lineage>
</organism>
<dbReference type="Proteomes" id="UP000749311">
    <property type="component" value="Unassembled WGS sequence"/>
</dbReference>
<dbReference type="EMBL" id="JAAMOZ010000001">
    <property type="protein sequence ID" value="NIH57724.1"/>
    <property type="molecule type" value="Genomic_DNA"/>
</dbReference>
<dbReference type="InterPro" id="IPR016193">
    <property type="entry name" value="Cytidine_deaminase-like"/>
</dbReference>
<comment type="caution">
    <text evidence="1">The sequence shown here is derived from an EMBL/GenBank/DDBJ whole genome shotgun (WGS) entry which is preliminary data.</text>
</comment>